<evidence type="ECO:0000259" key="1">
    <source>
        <dbReference type="Pfam" id="PF00685"/>
    </source>
</evidence>
<protein>
    <recommendedName>
        <fullName evidence="1">Sulfotransferase domain-containing protein</fullName>
    </recommendedName>
</protein>
<accession>A0ABN9LJ54</accession>
<keyword evidence="3" id="KW-1185">Reference proteome</keyword>
<dbReference type="Pfam" id="PF00685">
    <property type="entry name" value="Sulfotransfer_1"/>
    <property type="match status" value="1"/>
</dbReference>
<sequence>MRLIVLCEEERSLVDERLIEDECGHRGLGIDCPLPLRRISVHHKTTLTRIISYVYQAATNQLFRQSGRSPWRNIDQLQSTNSGRLLATAGPRHKSHHFLGTATPTFLERREYRVPYNLGSTFSPLYRKHMIIRAGTLAGRDRFFRVARNSDTVFRYFCDIGNRKFLVIIGVCGPEGEFPLLQTLRTIQDTFRYLCPIDLHWYRLSGDIRYFLDIGRYHLIPILSNIGSNRHHPCARSSLLEPIVVQNVDIMVKLRINGSVATGLLVAQTVFLLVLYSRQNIHFSDTDSKEKVHLLIVSSWRSGSSFVGQMFSQHPDVFYLMEPAWHVWVTMFQNGAKVLHMAVRDLVRSVFLCDMSVFDSYMPKVRNVSYLFQWAVSRALCTVPACSSFPRDEITNEISCKTLCGKYPFYNVEQACNTYSHVVIKEVRFFDLKVLYPLLTDPSLNLKILHLVRDPRAVAKSREQSRKSFLRDNGIVLSTNGTSVDDYKYEVIQEICRSHVQMYETAAYKAPSFLKNRYMLVRYEDVVQDPLREISEMYKFANLKLTDKVKKWIYNITHGQSSGDKKEAFTITSRNALNVSQAWRNVLPFQKVKKIQDICKGAMNMLGYQLVDSEEEQKDLNVEVVLPRKQSQFSWT</sequence>
<dbReference type="InterPro" id="IPR027417">
    <property type="entry name" value="P-loop_NTPase"/>
</dbReference>
<proteinExistence type="predicted"/>
<dbReference type="Proteomes" id="UP001176940">
    <property type="component" value="Unassembled WGS sequence"/>
</dbReference>
<organism evidence="2 3">
    <name type="scientific">Ranitomeya imitator</name>
    <name type="common">mimic poison frog</name>
    <dbReference type="NCBI Taxonomy" id="111125"/>
    <lineage>
        <taxon>Eukaryota</taxon>
        <taxon>Metazoa</taxon>
        <taxon>Chordata</taxon>
        <taxon>Craniata</taxon>
        <taxon>Vertebrata</taxon>
        <taxon>Euteleostomi</taxon>
        <taxon>Amphibia</taxon>
        <taxon>Batrachia</taxon>
        <taxon>Anura</taxon>
        <taxon>Neobatrachia</taxon>
        <taxon>Hyloidea</taxon>
        <taxon>Dendrobatidae</taxon>
        <taxon>Dendrobatinae</taxon>
        <taxon>Ranitomeya</taxon>
    </lineage>
</organism>
<reference evidence="2" key="1">
    <citation type="submission" date="2023-07" db="EMBL/GenBank/DDBJ databases">
        <authorList>
            <person name="Stuckert A."/>
        </authorList>
    </citation>
    <scope>NUCLEOTIDE SEQUENCE</scope>
</reference>
<feature type="domain" description="Sulfotransferase" evidence="1">
    <location>
        <begin position="293"/>
        <end position="604"/>
    </location>
</feature>
<evidence type="ECO:0000313" key="3">
    <source>
        <dbReference type="Proteomes" id="UP001176940"/>
    </source>
</evidence>
<dbReference type="PANTHER" id="PTHR10704:SF4">
    <property type="entry name" value="CARBOHYDRATE SULFOTRANSFERASE 6"/>
    <property type="match status" value="1"/>
</dbReference>
<dbReference type="PANTHER" id="PTHR10704">
    <property type="entry name" value="CARBOHYDRATE SULFOTRANSFERASE"/>
    <property type="match status" value="1"/>
</dbReference>
<dbReference type="InterPro" id="IPR051135">
    <property type="entry name" value="Gal/GlcNAc/GalNAc_ST"/>
</dbReference>
<dbReference type="EMBL" id="CAUEEQ010019275">
    <property type="protein sequence ID" value="CAJ0941743.1"/>
    <property type="molecule type" value="Genomic_DNA"/>
</dbReference>
<evidence type="ECO:0000313" key="2">
    <source>
        <dbReference type="EMBL" id="CAJ0941743.1"/>
    </source>
</evidence>
<comment type="caution">
    <text evidence="2">The sequence shown here is derived from an EMBL/GenBank/DDBJ whole genome shotgun (WGS) entry which is preliminary data.</text>
</comment>
<dbReference type="SUPFAM" id="SSF52540">
    <property type="entry name" value="P-loop containing nucleoside triphosphate hydrolases"/>
    <property type="match status" value="1"/>
</dbReference>
<name>A0ABN9LJ54_9NEOB</name>
<dbReference type="InterPro" id="IPR000863">
    <property type="entry name" value="Sulfotransferase_dom"/>
</dbReference>
<dbReference type="Gene3D" id="3.40.50.300">
    <property type="entry name" value="P-loop containing nucleotide triphosphate hydrolases"/>
    <property type="match status" value="1"/>
</dbReference>
<gene>
    <name evidence="2" type="ORF">RIMI_LOCUS9335356</name>
</gene>